<dbReference type="EMBL" id="JARJCW010000093">
    <property type="protein sequence ID" value="KAJ7195117.1"/>
    <property type="molecule type" value="Genomic_DNA"/>
</dbReference>
<organism evidence="1 2">
    <name type="scientific">Mycena pura</name>
    <dbReference type="NCBI Taxonomy" id="153505"/>
    <lineage>
        <taxon>Eukaryota</taxon>
        <taxon>Fungi</taxon>
        <taxon>Dikarya</taxon>
        <taxon>Basidiomycota</taxon>
        <taxon>Agaricomycotina</taxon>
        <taxon>Agaricomycetes</taxon>
        <taxon>Agaricomycetidae</taxon>
        <taxon>Agaricales</taxon>
        <taxon>Marasmiineae</taxon>
        <taxon>Mycenaceae</taxon>
        <taxon>Mycena</taxon>
    </lineage>
</organism>
<evidence type="ECO:0000313" key="1">
    <source>
        <dbReference type="EMBL" id="KAJ7195117.1"/>
    </source>
</evidence>
<accession>A0AAD6UV69</accession>
<keyword evidence="2" id="KW-1185">Reference proteome</keyword>
<sequence length="665" mass="73398">MLPQTDTPLPDEITFDILSRALDVADSAFADASAVSPFANYAESPSAYLLVCKAWLRVATPLLYAVVVLRSKAQAAALARALSGDAGLGQFIKKLRVEGGYGTSMHTVLRCAPNVEELYLSLKIWSADSTDGLCQGLPLISPTRLIVRPVPYSRPPNKMTLKLEEAVVNAIPAWDRLTVFECPYAEEQWRADRLVQALVHAKRLHTVAVPSLRVAKWAHQALQQCPLQVIQIKEPTWHGALRLVDDHGLKALLRYKVAAHVHLRSSIEPVSRMGPFKPLFTPVGAAPKDVPDAVWSRVLYFAMSVPERATDPTCADLPRRRPLLLVSKTFHRLGVPHMHAHIVLKRWCAGTHLRKILAHLPRSRIETIHCTAAVVPWDVFAALLDVDAAHAHAALRECHVRAEAPAPQQQECPASEPWPWRLPHLRRLYWHCCATFALTADPVPAPDADADVAGPLPQLEDLWILEADQSFLTLLLSMKLPSLRLLGISQSLALDYAPFLEIHGAKLRALDVPLACIEDLGDSVGILDLCPNLCTLALGCDNVAPPSAAALGLSSSSRSGAPALSLEKLTVLVYRWTRNKTLHARWDAFFRDTLAGARTFVPRLREVHVPCFRWPTSERDIAASCWVRWAESLLAQDVRLTDKSARAWRPRLQVQASGGGRDTGQ</sequence>
<dbReference type="Proteomes" id="UP001219525">
    <property type="component" value="Unassembled WGS sequence"/>
</dbReference>
<proteinExistence type="predicted"/>
<dbReference type="AlphaFoldDB" id="A0AAD6UV69"/>
<name>A0AAD6UV69_9AGAR</name>
<comment type="caution">
    <text evidence="1">The sequence shown here is derived from an EMBL/GenBank/DDBJ whole genome shotgun (WGS) entry which is preliminary data.</text>
</comment>
<reference evidence="1" key="1">
    <citation type="submission" date="2023-03" db="EMBL/GenBank/DDBJ databases">
        <title>Massive genome expansion in bonnet fungi (Mycena s.s.) driven by repeated elements and novel gene families across ecological guilds.</title>
        <authorList>
            <consortium name="Lawrence Berkeley National Laboratory"/>
            <person name="Harder C.B."/>
            <person name="Miyauchi S."/>
            <person name="Viragh M."/>
            <person name="Kuo A."/>
            <person name="Thoen E."/>
            <person name="Andreopoulos B."/>
            <person name="Lu D."/>
            <person name="Skrede I."/>
            <person name="Drula E."/>
            <person name="Henrissat B."/>
            <person name="Morin E."/>
            <person name="Kohler A."/>
            <person name="Barry K."/>
            <person name="LaButti K."/>
            <person name="Morin E."/>
            <person name="Salamov A."/>
            <person name="Lipzen A."/>
            <person name="Mereny Z."/>
            <person name="Hegedus B."/>
            <person name="Baldrian P."/>
            <person name="Stursova M."/>
            <person name="Weitz H."/>
            <person name="Taylor A."/>
            <person name="Grigoriev I.V."/>
            <person name="Nagy L.G."/>
            <person name="Martin F."/>
            <person name="Kauserud H."/>
        </authorList>
    </citation>
    <scope>NUCLEOTIDE SEQUENCE</scope>
    <source>
        <strain evidence="1">9144</strain>
    </source>
</reference>
<protein>
    <submittedName>
        <fullName evidence="1">Uncharacterized protein</fullName>
    </submittedName>
</protein>
<gene>
    <name evidence="1" type="ORF">GGX14DRAFT_700791</name>
</gene>
<evidence type="ECO:0000313" key="2">
    <source>
        <dbReference type="Proteomes" id="UP001219525"/>
    </source>
</evidence>